<dbReference type="GO" id="GO:0006629">
    <property type="term" value="P:lipid metabolic process"/>
    <property type="evidence" value="ECO:0007669"/>
    <property type="project" value="InterPro"/>
</dbReference>
<feature type="chain" id="PRO_5040414357" description="Phospholipase D" evidence="1">
    <location>
        <begin position="23"/>
        <end position="323"/>
    </location>
</feature>
<organism evidence="2 3">
    <name type="scientific">Clonostachys solani</name>
    <dbReference type="NCBI Taxonomy" id="160281"/>
    <lineage>
        <taxon>Eukaryota</taxon>
        <taxon>Fungi</taxon>
        <taxon>Dikarya</taxon>
        <taxon>Ascomycota</taxon>
        <taxon>Pezizomycotina</taxon>
        <taxon>Sordariomycetes</taxon>
        <taxon>Hypocreomycetidae</taxon>
        <taxon>Hypocreales</taxon>
        <taxon>Bionectriaceae</taxon>
        <taxon>Clonostachys</taxon>
    </lineage>
</organism>
<protein>
    <recommendedName>
        <fullName evidence="4">Phospholipase D</fullName>
    </recommendedName>
</protein>
<evidence type="ECO:0000313" key="3">
    <source>
        <dbReference type="Proteomes" id="UP000775872"/>
    </source>
</evidence>
<sequence length="323" mass="36731">MHLPTSLRALSSLFNLICLVQGQQGSLQDGALQQQILANTPTNYGSAINITSSRPFYAIAHRVLSSYGVEAAVQHGANALEIDMTAWKQGWWADHDGHLTSYGDKAEDLFKVIRRLRERGETIIFVWLDLKNPDWCDPDDPKWRLCSIDALRDLARSILEPVGVQVLFGFYENQVGGKAFRRVRDGLNAREAIDIEGTRALVRSSFLKFPVPKQQSIMSYGWGLLEAGFGDCQEKEYKTCTELRQAVEMDAFGKVFSWTLTHDQSWYGDKLMGTARVDGLIYGAPATEYKDNGYNRDTFTFIFKWLRYHDGFRHLATQSEKPW</sequence>
<feature type="signal peptide" evidence="1">
    <location>
        <begin position="1"/>
        <end position="22"/>
    </location>
</feature>
<proteinExistence type="predicted"/>
<gene>
    <name evidence="2" type="ORF">CSOL1703_00006090</name>
</gene>
<dbReference type="AlphaFoldDB" id="A0A9P0EPH3"/>
<evidence type="ECO:0008006" key="4">
    <source>
        <dbReference type="Google" id="ProtNLM"/>
    </source>
</evidence>
<dbReference type="GO" id="GO:0008081">
    <property type="term" value="F:phosphoric diester hydrolase activity"/>
    <property type="evidence" value="ECO:0007669"/>
    <property type="project" value="InterPro"/>
</dbReference>
<keyword evidence="1" id="KW-0732">Signal</keyword>
<dbReference type="InterPro" id="IPR017946">
    <property type="entry name" value="PLC-like_Pdiesterase_TIM-brl"/>
</dbReference>
<dbReference type="EMBL" id="CABFOC020000063">
    <property type="protein sequence ID" value="CAH0056154.1"/>
    <property type="molecule type" value="Genomic_DNA"/>
</dbReference>
<dbReference type="Gene3D" id="3.20.20.190">
    <property type="entry name" value="Phosphatidylinositol (PI) phosphodiesterase"/>
    <property type="match status" value="1"/>
</dbReference>
<evidence type="ECO:0000313" key="2">
    <source>
        <dbReference type="EMBL" id="CAH0056154.1"/>
    </source>
</evidence>
<dbReference type="OrthoDB" id="4907280at2759"/>
<accession>A0A9P0EPH3</accession>
<evidence type="ECO:0000256" key="1">
    <source>
        <dbReference type="SAM" id="SignalP"/>
    </source>
</evidence>
<dbReference type="Proteomes" id="UP000775872">
    <property type="component" value="Unassembled WGS sequence"/>
</dbReference>
<comment type="caution">
    <text evidence="2">The sequence shown here is derived from an EMBL/GenBank/DDBJ whole genome shotgun (WGS) entry which is preliminary data.</text>
</comment>
<name>A0A9P0EPH3_9HYPO</name>
<reference evidence="2" key="1">
    <citation type="submission" date="2021-10" db="EMBL/GenBank/DDBJ databases">
        <authorList>
            <person name="Piombo E."/>
        </authorList>
    </citation>
    <scope>NUCLEOTIDE SEQUENCE</scope>
</reference>
<keyword evidence="3" id="KW-1185">Reference proteome</keyword>